<dbReference type="Pfam" id="PF07690">
    <property type="entry name" value="MFS_1"/>
    <property type="match status" value="1"/>
</dbReference>
<dbReference type="InterPro" id="IPR036259">
    <property type="entry name" value="MFS_trans_sf"/>
</dbReference>
<proteinExistence type="predicted"/>
<dbReference type="InterPro" id="IPR011701">
    <property type="entry name" value="MFS"/>
</dbReference>
<evidence type="ECO:0000256" key="3">
    <source>
        <dbReference type="ARBA" id="ARBA00022475"/>
    </source>
</evidence>
<reference evidence="8 9" key="1">
    <citation type="journal article" date="2010" name="DNA Res.">
        <title>Genome sequence of Kitasatospora setae NBRC 14216T: an evolutionary snapshot of the family Streptomycetaceae.</title>
        <authorList>
            <person name="Ichikawa N."/>
            <person name="Oguchi A."/>
            <person name="Ikeda H."/>
            <person name="Ishikawa J."/>
            <person name="Kitani S."/>
            <person name="Watanabe Y."/>
            <person name="Nakamura S."/>
            <person name="Katano Y."/>
            <person name="Kishi E."/>
            <person name="Sasagawa M."/>
            <person name="Ankai A."/>
            <person name="Fukui S."/>
            <person name="Hashimoto Y."/>
            <person name="Kamata S."/>
            <person name="Otoguro M."/>
            <person name="Tanikawa S."/>
            <person name="Nihira T."/>
            <person name="Horinouchi S."/>
            <person name="Ohnishi Y."/>
            <person name="Hayakawa M."/>
            <person name="Kuzuyama T."/>
            <person name="Arisawa A."/>
            <person name="Nomoto F."/>
            <person name="Miura H."/>
            <person name="Takahashi Y."/>
            <person name="Fujita N."/>
        </authorList>
    </citation>
    <scope>NUCLEOTIDE SEQUENCE [LARGE SCALE GENOMIC DNA]</scope>
    <source>
        <strain evidence="9">ATCC 33774 / DSM 43861 / JCM 3304 / KCC A-0304 / NBRC 14216 / KM-6054</strain>
    </source>
</reference>
<dbReference type="GO" id="GO:0022857">
    <property type="term" value="F:transmembrane transporter activity"/>
    <property type="evidence" value="ECO:0007669"/>
    <property type="project" value="InterPro"/>
</dbReference>
<dbReference type="KEGG" id="ksk:KSE_57810"/>
<keyword evidence="6 7" id="KW-0472">Membrane</keyword>
<feature type="transmembrane region" description="Helical" evidence="7">
    <location>
        <begin position="92"/>
        <end position="111"/>
    </location>
</feature>
<dbReference type="Gene3D" id="1.20.1250.20">
    <property type="entry name" value="MFS general substrate transporter like domains"/>
    <property type="match status" value="1"/>
</dbReference>
<dbReference type="EMBL" id="AP010968">
    <property type="protein sequence ID" value="BAJ31553.1"/>
    <property type="molecule type" value="Genomic_DNA"/>
</dbReference>
<evidence type="ECO:0000256" key="2">
    <source>
        <dbReference type="ARBA" id="ARBA00022448"/>
    </source>
</evidence>
<dbReference type="GO" id="GO:0005886">
    <property type="term" value="C:plasma membrane"/>
    <property type="evidence" value="ECO:0007669"/>
    <property type="project" value="UniProtKB-SubCell"/>
</dbReference>
<dbReference type="PANTHER" id="PTHR23517:SF2">
    <property type="entry name" value="MULTIDRUG RESISTANCE PROTEIN MDTH"/>
    <property type="match status" value="1"/>
</dbReference>
<evidence type="ECO:0000313" key="9">
    <source>
        <dbReference type="Proteomes" id="UP000007076"/>
    </source>
</evidence>
<keyword evidence="5 7" id="KW-1133">Transmembrane helix</keyword>
<dbReference type="PATRIC" id="fig|452652.3.peg.5790"/>
<name>E4N3S2_KITSK</name>
<sequence>MVGAVAGRVAEPVDPGWRALLGERRLLGLLAAQAALGFGWLVPTVVLPVYLVKVAGLPAWVPSTALTLNAAVIVLAQSATTARMVGYSRARVAGWAAALMFGAIAALALGGGRPWSVLGAVLLFTAGQLLAGPACTAIAATAAPPAARGRFLALVNLAWSVSAVAGPLLVGALIERHAPLFWSLLAALVAAGGLGFRLAGKRQVD</sequence>
<gene>
    <name evidence="8" type="ordered locus">KSE_57810</name>
</gene>
<evidence type="ECO:0000256" key="4">
    <source>
        <dbReference type="ARBA" id="ARBA00022692"/>
    </source>
</evidence>
<dbReference type="eggNOG" id="COG2211">
    <property type="taxonomic scope" value="Bacteria"/>
</dbReference>
<comment type="subcellular location">
    <subcellularLocation>
        <location evidence="1">Cell membrane</location>
        <topology evidence="1">Multi-pass membrane protein</topology>
    </subcellularLocation>
</comment>
<dbReference type="Proteomes" id="UP000007076">
    <property type="component" value="Chromosome"/>
</dbReference>
<feature type="transmembrane region" description="Helical" evidence="7">
    <location>
        <begin position="151"/>
        <end position="174"/>
    </location>
</feature>
<protein>
    <submittedName>
        <fullName evidence="8">Putative truncated major facilitator superfamily transporter</fullName>
    </submittedName>
</protein>
<accession>E4N3S2</accession>
<dbReference type="STRING" id="452652.KSE_57810"/>
<evidence type="ECO:0000256" key="6">
    <source>
        <dbReference type="ARBA" id="ARBA00023136"/>
    </source>
</evidence>
<dbReference type="HOGENOM" id="CLU_1336039_0_0_11"/>
<feature type="transmembrane region" description="Helical" evidence="7">
    <location>
        <begin position="26"/>
        <end position="51"/>
    </location>
</feature>
<dbReference type="InterPro" id="IPR050171">
    <property type="entry name" value="MFS_Transporters"/>
</dbReference>
<evidence type="ECO:0000313" key="8">
    <source>
        <dbReference type="EMBL" id="BAJ31553.1"/>
    </source>
</evidence>
<keyword evidence="9" id="KW-1185">Reference proteome</keyword>
<evidence type="ECO:0000256" key="1">
    <source>
        <dbReference type="ARBA" id="ARBA00004651"/>
    </source>
</evidence>
<dbReference type="AlphaFoldDB" id="E4N3S2"/>
<organism evidence="8 9">
    <name type="scientific">Kitasatospora setae (strain ATCC 33774 / DSM 43861 / JCM 3304 / KCC A-0304 / NBRC 14216 / KM-6054)</name>
    <name type="common">Streptomyces setae</name>
    <dbReference type="NCBI Taxonomy" id="452652"/>
    <lineage>
        <taxon>Bacteria</taxon>
        <taxon>Bacillati</taxon>
        <taxon>Actinomycetota</taxon>
        <taxon>Actinomycetes</taxon>
        <taxon>Kitasatosporales</taxon>
        <taxon>Streptomycetaceae</taxon>
        <taxon>Kitasatospora</taxon>
    </lineage>
</organism>
<dbReference type="PANTHER" id="PTHR23517">
    <property type="entry name" value="RESISTANCE PROTEIN MDTM, PUTATIVE-RELATED-RELATED"/>
    <property type="match status" value="1"/>
</dbReference>
<keyword evidence="4 7" id="KW-0812">Transmembrane</keyword>
<keyword evidence="2" id="KW-0813">Transport</keyword>
<feature type="transmembrane region" description="Helical" evidence="7">
    <location>
        <begin position="117"/>
        <end position="139"/>
    </location>
</feature>
<feature type="transmembrane region" description="Helical" evidence="7">
    <location>
        <begin position="57"/>
        <end position="80"/>
    </location>
</feature>
<evidence type="ECO:0000256" key="7">
    <source>
        <dbReference type="SAM" id="Phobius"/>
    </source>
</evidence>
<feature type="transmembrane region" description="Helical" evidence="7">
    <location>
        <begin position="180"/>
        <end position="199"/>
    </location>
</feature>
<dbReference type="SUPFAM" id="SSF103473">
    <property type="entry name" value="MFS general substrate transporter"/>
    <property type="match status" value="1"/>
</dbReference>
<evidence type="ECO:0000256" key="5">
    <source>
        <dbReference type="ARBA" id="ARBA00022989"/>
    </source>
</evidence>
<keyword evidence="3" id="KW-1003">Cell membrane</keyword>